<proteinExistence type="predicted"/>
<gene>
    <name evidence="2" type="ORF">M3N55_06910</name>
</gene>
<protein>
    <submittedName>
        <fullName evidence="2">Uncharacterized protein</fullName>
    </submittedName>
</protein>
<sequence length="344" mass="36786">MTALDKYRKLEGIGLWSARVEDQRREVVVNFGDATLVISDSRSMQVLSHWSLPAVRRRNPRERPALYSPEGDGAETLELDDDWLIDALEAVQAALAPPRSLRDRLGRKSYVVIAGLLLAGLGALFPPALERHTATVLPWTTRYEIGTALVEHLQADGAQRCSATQGRAALEALQRQVLEQPATVQVMRDMPAARVARFPGGVFVIDARLLDAAESAEALAGALLLAEARSRVGDPVVPVLDHMGLFKTFGLLTSGAVPKEALAGYPEDALRAAAPAPDVAALLARFEALGLSARAFADNAEPLDPDAGPVLPALRAGDPMAGEAPSRALLSDGQWVSLQNICTF</sequence>
<organism evidence="2 3">
    <name type="scientific">Roseinatronobacter domitianus</name>
    <dbReference type="NCBI Taxonomy" id="2940293"/>
    <lineage>
        <taxon>Bacteria</taxon>
        <taxon>Pseudomonadati</taxon>
        <taxon>Pseudomonadota</taxon>
        <taxon>Alphaproteobacteria</taxon>
        <taxon>Rhodobacterales</taxon>
        <taxon>Paracoccaceae</taxon>
        <taxon>Roseinatronobacter</taxon>
    </lineage>
</organism>
<evidence type="ECO:0000313" key="3">
    <source>
        <dbReference type="Proteomes" id="UP001202550"/>
    </source>
</evidence>
<comment type="caution">
    <text evidence="2">The sequence shown here is derived from an EMBL/GenBank/DDBJ whole genome shotgun (WGS) entry which is preliminary data.</text>
</comment>
<evidence type="ECO:0000256" key="1">
    <source>
        <dbReference type="SAM" id="Phobius"/>
    </source>
</evidence>
<feature type="transmembrane region" description="Helical" evidence="1">
    <location>
        <begin position="109"/>
        <end position="129"/>
    </location>
</feature>
<keyword evidence="1" id="KW-0812">Transmembrane</keyword>
<name>A0ABT0M0R3_9RHOB</name>
<evidence type="ECO:0000313" key="2">
    <source>
        <dbReference type="EMBL" id="MCL1628457.1"/>
    </source>
</evidence>
<dbReference type="EMBL" id="JALZWP010000005">
    <property type="protein sequence ID" value="MCL1628457.1"/>
    <property type="molecule type" value="Genomic_DNA"/>
</dbReference>
<keyword evidence="1" id="KW-1133">Transmembrane helix</keyword>
<reference evidence="2 3" key="1">
    <citation type="submission" date="2022-05" db="EMBL/GenBank/DDBJ databases">
        <title>Seasonal and diel survey of microbial diversity of the Tyrrhenian coast.</title>
        <authorList>
            <person name="Gattoni G."/>
            <person name="Corral P."/>
        </authorList>
    </citation>
    <scope>NUCLEOTIDE SEQUENCE [LARGE SCALE GENOMIC DNA]</scope>
    <source>
        <strain evidence="2 3">V10</strain>
    </source>
</reference>
<keyword evidence="1" id="KW-0472">Membrane</keyword>
<dbReference type="RefSeq" id="WP_249057753.1">
    <property type="nucleotide sequence ID" value="NZ_JALZWP010000005.1"/>
</dbReference>
<accession>A0ABT0M0R3</accession>
<keyword evidence="3" id="KW-1185">Reference proteome</keyword>
<dbReference type="Proteomes" id="UP001202550">
    <property type="component" value="Unassembled WGS sequence"/>
</dbReference>